<dbReference type="PANTHER" id="PTHR47506">
    <property type="entry name" value="TRANSCRIPTIONAL REGULATORY PROTEIN"/>
    <property type="match status" value="1"/>
</dbReference>
<reference evidence="6 7" key="1">
    <citation type="submission" date="2019-06" db="EMBL/GenBank/DDBJ databases">
        <title>Sequencing the genomes of 1000 actinobacteria strains.</title>
        <authorList>
            <person name="Klenk H.-P."/>
        </authorList>
    </citation>
    <scope>NUCLEOTIDE SEQUENCE [LARGE SCALE GENOMIC DNA]</scope>
    <source>
        <strain evidence="6 7">DSM 45511</strain>
    </source>
</reference>
<protein>
    <submittedName>
        <fullName evidence="6">TetR family transcriptional regulator</fullName>
    </submittedName>
</protein>
<dbReference type="Gene3D" id="1.10.10.60">
    <property type="entry name" value="Homeodomain-like"/>
    <property type="match status" value="1"/>
</dbReference>
<evidence type="ECO:0000313" key="7">
    <source>
        <dbReference type="Proteomes" id="UP000319818"/>
    </source>
</evidence>
<dbReference type="AlphaFoldDB" id="A0A543GA19"/>
<evidence type="ECO:0000313" key="6">
    <source>
        <dbReference type="EMBL" id="TQM42926.1"/>
    </source>
</evidence>
<keyword evidence="1" id="KW-0805">Transcription regulation</keyword>
<proteinExistence type="predicted"/>
<dbReference type="SUPFAM" id="SSF48498">
    <property type="entry name" value="Tetracyclin repressor-like, C-terminal domain"/>
    <property type="match status" value="1"/>
</dbReference>
<dbReference type="OrthoDB" id="9805134at2"/>
<comment type="caution">
    <text evidence="6">The sequence shown here is derived from an EMBL/GenBank/DDBJ whole genome shotgun (WGS) entry which is preliminary data.</text>
</comment>
<dbReference type="RefSeq" id="WP_142095770.1">
    <property type="nucleotide sequence ID" value="NZ_VFPH01000001.1"/>
</dbReference>
<dbReference type="EMBL" id="VFPH01000001">
    <property type="protein sequence ID" value="TQM42926.1"/>
    <property type="molecule type" value="Genomic_DNA"/>
</dbReference>
<dbReference type="InterPro" id="IPR001647">
    <property type="entry name" value="HTH_TetR"/>
</dbReference>
<gene>
    <name evidence="6" type="ORF">FB388_0264</name>
</gene>
<name>A0A543GA19_9PSEU</name>
<dbReference type="PANTHER" id="PTHR47506:SF1">
    <property type="entry name" value="HTH-TYPE TRANSCRIPTIONAL REGULATOR YJDC"/>
    <property type="match status" value="1"/>
</dbReference>
<dbReference type="Gene3D" id="1.10.357.10">
    <property type="entry name" value="Tetracycline Repressor, domain 2"/>
    <property type="match status" value="1"/>
</dbReference>
<dbReference type="InterPro" id="IPR036271">
    <property type="entry name" value="Tet_transcr_reg_TetR-rel_C_sf"/>
</dbReference>
<dbReference type="InterPro" id="IPR009057">
    <property type="entry name" value="Homeodomain-like_sf"/>
</dbReference>
<keyword evidence="3" id="KW-0804">Transcription</keyword>
<evidence type="ECO:0000256" key="4">
    <source>
        <dbReference type="PROSITE-ProRule" id="PRU00335"/>
    </source>
</evidence>
<feature type="domain" description="HTH tetR-type" evidence="5">
    <location>
        <begin position="9"/>
        <end position="69"/>
    </location>
</feature>
<dbReference type="InterPro" id="IPR011075">
    <property type="entry name" value="TetR_C"/>
</dbReference>
<dbReference type="Proteomes" id="UP000319818">
    <property type="component" value="Unassembled WGS sequence"/>
</dbReference>
<dbReference type="GO" id="GO:0003677">
    <property type="term" value="F:DNA binding"/>
    <property type="evidence" value="ECO:0007669"/>
    <property type="project" value="UniProtKB-UniRule"/>
</dbReference>
<evidence type="ECO:0000256" key="2">
    <source>
        <dbReference type="ARBA" id="ARBA00023125"/>
    </source>
</evidence>
<dbReference type="Pfam" id="PF00440">
    <property type="entry name" value="TetR_N"/>
    <property type="match status" value="1"/>
</dbReference>
<dbReference type="PROSITE" id="PS50977">
    <property type="entry name" value="HTH_TETR_2"/>
    <property type="match status" value="1"/>
</dbReference>
<sequence length="209" mass="22110">MVVRGRPRGFDRAAALRLAMESFWEHGYEGTSIGDLTARMGIRPPSLYAAFGSKEALFREAVMLYEGMEGEPPLRALNDAPTAIAGIEAMLRANVRSYTLPGRPTGCMVVLAATTYTPSTEGIRDFLAEQRRAGTAAVEERLVRGQAEGDVPPGADTGALAAYVMSVQYGLSLQARDGATREQLDAVVDCVLAGWDATVAARVAAAGTG</sequence>
<dbReference type="Pfam" id="PF16925">
    <property type="entry name" value="TetR_C_13"/>
    <property type="match status" value="1"/>
</dbReference>
<evidence type="ECO:0000256" key="1">
    <source>
        <dbReference type="ARBA" id="ARBA00023015"/>
    </source>
</evidence>
<evidence type="ECO:0000259" key="5">
    <source>
        <dbReference type="PROSITE" id="PS50977"/>
    </source>
</evidence>
<feature type="DNA-binding region" description="H-T-H motif" evidence="4">
    <location>
        <begin position="32"/>
        <end position="51"/>
    </location>
</feature>
<keyword evidence="7" id="KW-1185">Reference proteome</keyword>
<accession>A0A543GA19</accession>
<organism evidence="6 7">
    <name type="scientific">Pseudonocardia cypriaca</name>
    <dbReference type="NCBI Taxonomy" id="882449"/>
    <lineage>
        <taxon>Bacteria</taxon>
        <taxon>Bacillati</taxon>
        <taxon>Actinomycetota</taxon>
        <taxon>Actinomycetes</taxon>
        <taxon>Pseudonocardiales</taxon>
        <taxon>Pseudonocardiaceae</taxon>
        <taxon>Pseudonocardia</taxon>
    </lineage>
</organism>
<keyword evidence="2 4" id="KW-0238">DNA-binding</keyword>
<evidence type="ECO:0000256" key="3">
    <source>
        <dbReference type="ARBA" id="ARBA00023163"/>
    </source>
</evidence>
<dbReference type="SUPFAM" id="SSF46689">
    <property type="entry name" value="Homeodomain-like"/>
    <property type="match status" value="1"/>
</dbReference>